<dbReference type="Pfam" id="PF01569">
    <property type="entry name" value="PAP2"/>
    <property type="match status" value="1"/>
</dbReference>
<accession>A0A1G7ZV46</accession>
<evidence type="ECO:0000313" key="3">
    <source>
        <dbReference type="EMBL" id="SDH12523.1"/>
    </source>
</evidence>
<dbReference type="InterPro" id="IPR000326">
    <property type="entry name" value="PAP2/HPO"/>
</dbReference>
<dbReference type="EMBL" id="FNBE01000019">
    <property type="protein sequence ID" value="SDH12523.1"/>
    <property type="molecule type" value="Genomic_DNA"/>
</dbReference>
<dbReference type="RefSeq" id="WP_093089089.1">
    <property type="nucleotide sequence ID" value="NZ_FNBE01000019.1"/>
</dbReference>
<feature type="transmembrane region" description="Helical" evidence="1">
    <location>
        <begin position="128"/>
        <end position="147"/>
    </location>
</feature>
<keyword evidence="1" id="KW-0812">Transmembrane</keyword>
<dbReference type="STRING" id="366584.SAMN05216377_11955"/>
<dbReference type="SMART" id="SM00014">
    <property type="entry name" value="acidPPc"/>
    <property type="match status" value="1"/>
</dbReference>
<dbReference type="Proteomes" id="UP000198967">
    <property type="component" value="Unassembled WGS sequence"/>
</dbReference>
<feature type="transmembrane region" description="Helical" evidence="1">
    <location>
        <begin position="87"/>
        <end position="108"/>
    </location>
</feature>
<dbReference type="InterPro" id="IPR036938">
    <property type="entry name" value="PAP2/HPO_sf"/>
</dbReference>
<feature type="transmembrane region" description="Helical" evidence="1">
    <location>
        <begin position="57"/>
        <end position="80"/>
    </location>
</feature>
<dbReference type="CDD" id="cd03392">
    <property type="entry name" value="PAP2_like_2"/>
    <property type="match status" value="1"/>
</dbReference>
<dbReference type="PANTHER" id="PTHR14969">
    <property type="entry name" value="SPHINGOSINE-1-PHOSPHATE PHOSPHOHYDROLASE"/>
    <property type="match status" value="1"/>
</dbReference>
<evidence type="ECO:0000313" key="4">
    <source>
        <dbReference type="Proteomes" id="UP000198967"/>
    </source>
</evidence>
<organism evidence="3 4">
    <name type="scientific">Pseudonocardia oroxyli</name>
    <dbReference type="NCBI Taxonomy" id="366584"/>
    <lineage>
        <taxon>Bacteria</taxon>
        <taxon>Bacillati</taxon>
        <taxon>Actinomycetota</taxon>
        <taxon>Actinomycetes</taxon>
        <taxon>Pseudonocardiales</taxon>
        <taxon>Pseudonocardiaceae</taxon>
        <taxon>Pseudonocardia</taxon>
    </lineage>
</organism>
<evidence type="ECO:0000256" key="1">
    <source>
        <dbReference type="SAM" id="Phobius"/>
    </source>
</evidence>
<keyword evidence="4" id="KW-1185">Reference proteome</keyword>
<feature type="transmembrane region" description="Helical" evidence="1">
    <location>
        <begin position="184"/>
        <end position="203"/>
    </location>
</feature>
<dbReference type="OrthoDB" id="5289372at2"/>
<protein>
    <submittedName>
        <fullName evidence="3">Undecaprenyl-diphosphatase</fullName>
    </submittedName>
</protein>
<dbReference type="Gene3D" id="1.20.144.10">
    <property type="entry name" value="Phosphatidic acid phosphatase type 2/haloperoxidase"/>
    <property type="match status" value="1"/>
</dbReference>
<keyword evidence="1" id="KW-1133">Transmembrane helix</keyword>
<dbReference type="AlphaFoldDB" id="A0A1G7ZV46"/>
<feature type="domain" description="Phosphatidic acid phosphatase type 2/haloperoxidase" evidence="2">
    <location>
        <begin position="86"/>
        <end position="199"/>
    </location>
</feature>
<feature type="transmembrane region" description="Helical" evidence="1">
    <location>
        <begin position="154"/>
        <end position="178"/>
    </location>
</feature>
<dbReference type="PANTHER" id="PTHR14969:SF13">
    <property type="entry name" value="AT30094P"/>
    <property type="match status" value="1"/>
</dbReference>
<proteinExistence type="predicted"/>
<gene>
    <name evidence="3" type="ORF">SAMN05216377_11955</name>
</gene>
<reference evidence="3 4" key="1">
    <citation type="submission" date="2016-10" db="EMBL/GenBank/DDBJ databases">
        <authorList>
            <person name="de Groot N.N."/>
        </authorList>
    </citation>
    <scope>NUCLEOTIDE SEQUENCE [LARGE SCALE GENOMIC DNA]</scope>
    <source>
        <strain evidence="3 4">CGMCC 4.3143</strain>
    </source>
</reference>
<name>A0A1G7ZV46_PSEOR</name>
<sequence length="214" mass="22379">MRRPLLLVNLVAGVLVVLAALLTWAAFTGVGPAARDTAALSVAVDDRTPLLTSAAVVFTNIGSTAAMALLALVVGVLLWVRGHRLDGLWLVATMVTAGAVFTLVKRLLDRPRPPESVRLVEVGNTSLPSGHATMSAAVVGALVVLAWPHLHGLWTWLVPGAAVLWIGGIGATRIYLGVHWFSDVVAGWATGLAWLAVCTGVLLRARTRAATPVP</sequence>
<dbReference type="SUPFAM" id="SSF48317">
    <property type="entry name" value="Acid phosphatase/Vanadium-dependent haloperoxidase"/>
    <property type="match status" value="1"/>
</dbReference>
<evidence type="ECO:0000259" key="2">
    <source>
        <dbReference type="SMART" id="SM00014"/>
    </source>
</evidence>
<keyword evidence="1" id="KW-0472">Membrane</keyword>